<protein>
    <submittedName>
        <fullName evidence="1">ORF121</fullName>
    </submittedName>
</protein>
<dbReference type="EMBL" id="BK063096">
    <property type="protein sequence ID" value="DBA11822.1"/>
    <property type="molecule type" value="Genomic_DNA"/>
</dbReference>
<reference evidence="1" key="1">
    <citation type="journal article" date="2023" name="Front. Mar. Sci.">
        <title>Tracing the invertebrate herpesviruses in the global sequence datasets.</title>
        <authorList>
            <person name="Rosani U."/>
            <person name="Gaia M."/>
            <person name="Delmont T.O."/>
            <person name="Krupovic M."/>
        </authorList>
    </citation>
    <scope>NUCLEOTIDE SEQUENCE</scope>
    <source>
        <strain evidence="1">MalacoHV1/China/2018</strain>
    </source>
</reference>
<accession>A0AA48P857</accession>
<evidence type="ECO:0000313" key="1">
    <source>
        <dbReference type="EMBL" id="DBA11822.1"/>
    </source>
</evidence>
<organism evidence="1">
    <name type="scientific">Malaco herpesvirus 1</name>
    <dbReference type="NCBI Taxonomy" id="3031797"/>
    <lineage>
        <taxon>Viruses</taxon>
        <taxon>Duplodnaviria</taxon>
        <taxon>Heunggongvirae</taxon>
        <taxon>Peploviricota</taxon>
        <taxon>Herviviricetes</taxon>
        <taxon>Herpesvirales</taxon>
        <taxon>Malacoherpesviridae</taxon>
    </lineage>
</organism>
<proteinExistence type="predicted"/>
<name>A0AA48P857_9VIRU</name>
<sequence length="309" mass="34880">MNESDDTAIVFSSALPPTDLFCSILTNKSPDMFCGIHNCVETVHNRSIIVVFRRDPSIFQELTLQNENVTSIIYKTWVVVEGGKEVTAKEAAEKCNDFVAAKPESRKRKAEDVAYNNPTPTIRTGKQPVTEFDDHPLHWSFEPLNDDTCMPTTVEGIRAYCKEHVPTMFTEFVHGGLDGLKKDLLNILPFFWGKYLPAWQIAKGGSPKTEIHSWGMFGSFMHFVGYGFVKTIPECKVTRQQAACILFDTEMYLRPPQIQDALAEDMIVKNPKVYIGKKPGEKYAQNGLIMDAVREFIIVKYSRLIATGL</sequence>
<reference evidence="1" key="2">
    <citation type="submission" date="2023-01" db="EMBL/GenBank/DDBJ databases">
        <authorList>
            <person name="Rosani U."/>
            <person name="Delmont T.O."/>
            <person name="Gaia M."/>
            <person name="Krupovic M."/>
        </authorList>
    </citation>
    <scope>NUCLEOTIDE SEQUENCE</scope>
    <source>
        <strain evidence="1">MalacoHV1/China/2018</strain>
    </source>
</reference>